<keyword evidence="5" id="KW-1133">Transmembrane helix</keyword>
<dbReference type="GO" id="GO:0097176">
    <property type="term" value="P:epoxide metabolic process"/>
    <property type="evidence" value="ECO:0007669"/>
    <property type="project" value="TreeGrafter"/>
</dbReference>
<feature type="transmembrane region" description="Helical" evidence="5">
    <location>
        <begin position="21"/>
        <end position="40"/>
    </location>
</feature>
<feature type="active site" description="Nucleophile" evidence="4">
    <location>
        <position position="241"/>
    </location>
</feature>
<dbReference type="InterPro" id="IPR029058">
    <property type="entry name" value="AB_hydrolase_fold"/>
</dbReference>
<dbReference type="Gene3D" id="3.40.50.1820">
    <property type="entry name" value="alpha/beta hydrolase"/>
    <property type="match status" value="1"/>
</dbReference>
<accession>A0A9W9P7Q4</accession>
<evidence type="ECO:0000259" key="6">
    <source>
        <dbReference type="Pfam" id="PF00561"/>
    </source>
</evidence>
<gene>
    <name evidence="8" type="ORF">N7468_004024</name>
</gene>
<comment type="caution">
    <text evidence="8">The sequence shown here is derived from an EMBL/GenBank/DDBJ whole genome shotgun (WGS) entry which is preliminary data.</text>
</comment>
<proteinExistence type="inferred from homology"/>
<dbReference type="Pfam" id="PF00561">
    <property type="entry name" value="Abhydrolase_1"/>
    <property type="match status" value="1"/>
</dbReference>
<evidence type="ECO:0000256" key="2">
    <source>
        <dbReference type="ARBA" id="ARBA00022797"/>
    </source>
</evidence>
<keyword evidence="5" id="KW-0472">Membrane</keyword>
<dbReference type="InterPro" id="IPR016292">
    <property type="entry name" value="Epoxide_hydrolase"/>
</dbReference>
<protein>
    <recommendedName>
        <fullName evidence="10">Epoxide hydrolase</fullName>
    </recommendedName>
</protein>
<comment type="similarity">
    <text evidence="1">Belongs to the peptidase S33 family.</text>
</comment>
<dbReference type="RefSeq" id="XP_058332324.1">
    <property type="nucleotide sequence ID" value="XM_058473321.1"/>
</dbReference>
<keyword evidence="5" id="KW-0812">Transmembrane</keyword>
<dbReference type="InterPro" id="IPR010497">
    <property type="entry name" value="Epoxide_hydro_N"/>
</dbReference>
<dbReference type="OrthoDB" id="7130006at2759"/>
<evidence type="ECO:0000256" key="3">
    <source>
        <dbReference type="ARBA" id="ARBA00022801"/>
    </source>
</evidence>
<feature type="domain" description="Epoxide hydrolase N-terminal" evidence="7">
    <location>
        <begin position="57"/>
        <end position="145"/>
    </location>
</feature>
<dbReference type="PANTHER" id="PTHR21661:SF35">
    <property type="entry name" value="EPOXIDE HYDROLASE"/>
    <property type="match status" value="1"/>
</dbReference>
<dbReference type="PANTHER" id="PTHR21661">
    <property type="entry name" value="EPOXIDE HYDROLASE 1-RELATED"/>
    <property type="match status" value="1"/>
</dbReference>
<evidence type="ECO:0000259" key="7">
    <source>
        <dbReference type="Pfam" id="PF06441"/>
    </source>
</evidence>
<sequence length="480" mass="54603">MKHHDLMFKFPRRAGMSMLAFIIRLSLINSSSKFFFFGFYSDSYPRKFSKFLFMSEIRTYSISVSDDALQQLQQRLAWAKLPSQLEPGLQEDHWDFGVPVSEIRRLVNYWKNGFDWRKAESQLNELPQYQTKIDVEGFGALDIHCEEIDLNPVSRHYNSHGTMMWQSFIKAGFVYRGHKASPLLKGNDSEPAFTVVAPDLPNFGFSQGVQKRGFGLGQYAEVLNKLMLKLGYAQYVTQGGDWGFWITRCLGLLLPDHCKASHMNMVEATAPTFTSSPFLAVKHAIMPYSDHEKKRQERRAWFRQEGSGYNKLQSTKPQTIGFGLSDSPVTLLAWIYEKLHDWTDSYPWTDDEILTWISIYWFSVAGPEASVRIYYECHHPESVGGIYHPRLMEYIPHVKFGFAHLPREINTVPRVWASTLGEVVLQSEHAAGGHFAAWEVPSVLAADLSTMFRPGGPCFGLVASRSGLEPRSGLGLNGDS</sequence>
<evidence type="ECO:0000313" key="9">
    <source>
        <dbReference type="Proteomes" id="UP001150941"/>
    </source>
</evidence>
<feature type="active site" description="Proton acceptor" evidence="4">
    <location>
        <position position="434"/>
    </location>
</feature>
<feature type="domain" description="AB hydrolase-1" evidence="6">
    <location>
        <begin position="192"/>
        <end position="261"/>
    </location>
</feature>
<dbReference type="InterPro" id="IPR000639">
    <property type="entry name" value="Epox_hydrolase-like"/>
</dbReference>
<dbReference type="AlphaFoldDB" id="A0A9W9P7Q4"/>
<keyword evidence="3" id="KW-0378">Hydrolase</keyword>
<keyword evidence="9" id="KW-1185">Reference proteome</keyword>
<dbReference type="SUPFAM" id="SSF53474">
    <property type="entry name" value="alpha/beta-Hydrolases"/>
    <property type="match status" value="1"/>
</dbReference>
<dbReference type="GO" id="GO:0072330">
    <property type="term" value="P:monocarboxylic acid biosynthetic process"/>
    <property type="evidence" value="ECO:0007669"/>
    <property type="project" value="UniProtKB-ARBA"/>
</dbReference>
<dbReference type="GO" id="GO:0004301">
    <property type="term" value="F:epoxide hydrolase activity"/>
    <property type="evidence" value="ECO:0007669"/>
    <property type="project" value="TreeGrafter"/>
</dbReference>
<organism evidence="8 9">
    <name type="scientific">Penicillium chermesinum</name>
    <dbReference type="NCBI Taxonomy" id="63820"/>
    <lineage>
        <taxon>Eukaryota</taxon>
        <taxon>Fungi</taxon>
        <taxon>Dikarya</taxon>
        <taxon>Ascomycota</taxon>
        <taxon>Pezizomycotina</taxon>
        <taxon>Eurotiomycetes</taxon>
        <taxon>Eurotiomycetidae</taxon>
        <taxon>Eurotiales</taxon>
        <taxon>Aspergillaceae</taxon>
        <taxon>Penicillium</taxon>
    </lineage>
</organism>
<evidence type="ECO:0000256" key="4">
    <source>
        <dbReference type="PIRSR" id="PIRSR001112-1"/>
    </source>
</evidence>
<reference evidence="8" key="1">
    <citation type="submission" date="2022-11" db="EMBL/GenBank/DDBJ databases">
        <authorList>
            <person name="Petersen C."/>
        </authorList>
    </citation>
    <scope>NUCLEOTIDE SEQUENCE</scope>
    <source>
        <strain evidence="8">IBT 19713</strain>
    </source>
</reference>
<evidence type="ECO:0000256" key="5">
    <source>
        <dbReference type="SAM" id="Phobius"/>
    </source>
</evidence>
<feature type="active site" description="Proton donor" evidence="4">
    <location>
        <position position="374"/>
    </location>
</feature>
<dbReference type="Pfam" id="PF06441">
    <property type="entry name" value="EHN"/>
    <property type="match status" value="1"/>
</dbReference>
<dbReference type="InterPro" id="IPR000073">
    <property type="entry name" value="AB_hydrolase_1"/>
</dbReference>
<dbReference type="EMBL" id="JAPQKS010000003">
    <property type="protein sequence ID" value="KAJ5239405.1"/>
    <property type="molecule type" value="Genomic_DNA"/>
</dbReference>
<dbReference type="GeneID" id="83200624"/>
<name>A0A9W9P7Q4_9EURO</name>
<evidence type="ECO:0000313" key="8">
    <source>
        <dbReference type="EMBL" id="KAJ5239405.1"/>
    </source>
</evidence>
<reference evidence="8" key="2">
    <citation type="journal article" date="2023" name="IMA Fungus">
        <title>Comparative genomic study of the Penicillium genus elucidates a diverse pangenome and 15 lateral gene transfer events.</title>
        <authorList>
            <person name="Petersen C."/>
            <person name="Sorensen T."/>
            <person name="Nielsen M.R."/>
            <person name="Sondergaard T.E."/>
            <person name="Sorensen J.L."/>
            <person name="Fitzpatrick D.A."/>
            <person name="Frisvad J.C."/>
            <person name="Nielsen K.L."/>
        </authorList>
    </citation>
    <scope>NUCLEOTIDE SEQUENCE</scope>
    <source>
        <strain evidence="8">IBT 19713</strain>
    </source>
</reference>
<dbReference type="Proteomes" id="UP001150941">
    <property type="component" value="Unassembled WGS sequence"/>
</dbReference>
<dbReference type="GO" id="GO:0017000">
    <property type="term" value="P:antibiotic biosynthetic process"/>
    <property type="evidence" value="ECO:0007669"/>
    <property type="project" value="UniProtKB-ARBA"/>
</dbReference>
<dbReference type="PRINTS" id="PR00412">
    <property type="entry name" value="EPOXHYDRLASE"/>
</dbReference>
<dbReference type="PIRSF" id="PIRSF001112">
    <property type="entry name" value="Epoxide_hydrolase"/>
    <property type="match status" value="1"/>
</dbReference>
<evidence type="ECO:0000256" key="1">
    <source>
        <dbReference type="ARBA" id="ARBA00010088"/>
    </source>
</evidence>
<keyword evidence="2" id="KW-0058">Aromatic hydrocarbons catabolism</keyword>
<evidence type="ECO:0008006" key="10">
    <source>
        <dbReference type="Google" id="ProtNLM"/>
    </source>
</evidence>